<keyword evidence="2" id="KW-1185">Reference proteome</keyword>
<name>A0A811KNU6_BURXY</name>
<reference evidence="1" key="1">
    <citation type="submission" date="2020-09" db="EMBL/GenBank/DDBJ databases">
        <authorList>
            <person name="Kikuchi T."/>
        </authorList>
    </citation>
    <scope>NUCLEOTIDE SEQUENCE</scope>
    <source>
        <strain evidence="1">Ka4C1</strain>
    </source>
</reference>
<protein>
    <submittedName>
        <fullName evidence="1">(pine wood nematode) hypothetical protein</fullName>
    </submittedName>
</protein>
<dbReference type="AlphaFoldDB" id="A0A811KNU6"/>
<organism evidence="1 2">
    <name type="scientific">Bursaphelenchus xylophilus</name>
    <name type="common">Pinewood nematode worm</name>
    <name type="synonym">Aphelenchoides xylophilus</name>
    <dbReference type="NCBI Taxonomy" id="6326"/>
    <lineage>
        <taxon>Eukaryota</taxon>
        <taxon>Metazoa</taxon>
        <taxon>Ecdysozoa</taxon>
        <taxon>Nematoda</taxon>
        <taxon>Chromadorea</taxon>
        <taxon>Rhabditida</taxon>
        <taxon>Tylenchina</taxon>
        <taxon>Tylenchomorpha</taxon>
        <taxon>Aphelenchoidea</taxon>
        <taxon>Aphelenchoididae</taxon>
        <taxon>Bursaphelenchus</taxon>
    </lineage>
</organism>
<accession>A0A811KNU6</accession>
<dbReference type="EMBL" id="CAJFCV020000002">
    <property type="protein sequence ID" value="CAG9100763.1"/>
    <property type="molecule type" value="Genomic_DNA"/>
</dbReference>
<dbReference type="EMBL" id="CAJFDI010000002">
    <property type="protein sequence ID" value="CAD5217306.1"/>
    <property type="molecule type" value="Genomic_DNA"/>
</dbReference>
<gene>
    <name evidence="1" type="ORF">BXYJ_LOCUS4969</name>
</gene>
<evidence type="ECO:0000313" key="2">
    <source>
        <dbReference type="Proteomes" id="UP000659654"/>
    </source>
</evidence>
<sequence length="753" mass="87623">MAGGKLRTSILYVFVRFYKNQNEDKVLTLCLISRQLARAVASQRDIMSIEFGFECNFNNGANTTILYVFVRSRHRWQTTLHHVTSVGELMTAIVCLKLLFYYKTKFPFVICTYNSDFLIPWFKERVAVKTGRILKEFFPHVKFTLSSYASLTTSYHQMIPFILEMVPVLRNVECCPRELQLLGAADLHVLKLSRFWIPRPCFYPSLFSVKADELVFGTKFPLDKFLHGSYPVQTKAESLMCKLDLEKDQCSIFYPDIFKEISSCLPNLKLLKCNNVTTKLKDLFVIEDQEAMNPTYRVNLKLTEFHIKEIEETVWHISEVCRHSHVKTKLDFVVDMCTHHYVEASAELFSELLVGSKIKEHTVEGVETFICFYGQTDGQNVVKLSLVNKRYATVIREVYELRCPRLSFTESSRANALFYDDLWQTAVTLSFISDVEKKEELSVFVANYDCMAINLVGIRNIFAMNPNHEFHIHLSLSFKTIPWVTTKMAERIPLLIRNLFPSSKLILNRTEQPYTGEYPEVYRQLLPFVCKIAPYLTEATCCVEDLPYLDDVALERLEVIEPWFNSNLYDSPMFRIRARELICTEVFPITFFHQGRYPVQPQIEILETSVCHKEDIIPGQYEAALNEIPKCCPRLKLLRLIFDQTLHQLGCGQTCVRNGFLDEPCLDEFCRIVSHVQQIAHFSNVKTEVEVRFQKYVCDYAGAATELLMNLLPITRISTTTDRRETSFIYEHRKTVTSFTFYSWKLDKKKYRG</sequence>
<comment type="caution">
    <text evidence="1">The sequence shown here is derived from an EMBL/GenBank/DDBJ whole genome shotgun (WGS) entry which is preliminary data.</text>
</comment>
<proteinExistence type="predicted"/>
<dbReference type="Proteomes" id="UP000659654">
    <property type="component" value="Unassembled WGS sequence"/>
</dbReference>
<dbReference type="Proteomes" id="UP000582659">
    <property type="component" value="Unassembled WGS sequence"/>
</dbReference>
<evidence type="ECO:0000313" key="1">
    <source>
        <dbReference type="EMBL" id="CAD5217306.1"/>
    </source>
</evidence>